<evidence type="ECO:0000256" key="5">
    <source>
        <dbReference type="ARBA" id="ARBA00022692"/>
    </source>
</evidence>
<dbReference type="PANTHER" id="PTHR33908">
    <property type="entry name" value="MANNOSYLTRANSFERASE YKCB-RELATED"/>
    <property type="match status" value="1"/>
</dbReference>
<dbReference type="EMBL" id="MGGZ01000023">
    <property type="protein sequence ID" value="OGM56832.1"/>
    <property type="molecule type" value="Genomic_DNA"/>
</dbReference>
<evidence type="ECO:0000256" key="7">
    <source>
        <dbReference type="ARBA" id="ARBA00023136"/>
    </source>
</evidence>
<feature type="transmembrane region" description="Helical" evidence="8">
    <location>
        <begin position="88"/>
        <end position="108"/>
    </location>
</feature>
<feature type="transmembrane region" description="Helical" evidence="8">
    <location>
        <begin position="208"/>
        <end position="229"/>
    </location>
</feature>
<name>A0A1F8AYJ8_9BACT</name>
<keyword evidence="5 8" id="KW-0812">Transmembrane</keyword>
<organism evidence="10 11">
    <name type="scientific">Candidatus Woesebacteria bacterium RIFCSPHIGHO2_12_FULL_46_16</name>
    <dbReference type="NCBI Taxonomy" id="1802513"/>
    <lineage>
        <taxon>Bacteria</taxon>
        <taxon>Candidatus Woeseibacteriota</taxon>
    </lineage>
</organism>
<evidence type="ECO:0000259" key="9">
    <source>
        <dbReference type="Pfam" id="PF02366"/>
    </source>
</evidence>
<evidence type="ECO:0000256" key="3">
    <source>
        <dbReference type="ARBA" id="ARBA00022676"/>
    </source>
</evidence>
<dbReference type="InterPro" id="IPR003342">
    <property type="entry name" value="ArnT-like_N"/>
</dbReference>
<evidence type="ECO:0000256" key="1">
    <source>
        <dbReference type="ARBA" id="ARBA00004651"/>
    </source>
</evidence>
<evidence type="ECO:0000256" key="6">
    <source>
        <dbReference type="ARBA" id="ARBA00022989"/>
    </source>
</evidence>
<evidence type="ECO:0000313" key="11">
    <source>
        <dbReference type="Proteomes" id="UP000178313"/>
    </source>
</evidence>
<dbReference type="InterPro" id="IPR050297">
    <property type="entry name" value="LipidA_mod_glycosyltrf_83"/>
</dbReference>
<dbReference type="GO" id="GO:0005886">
    <property type="term" value="C:plasma membrane"/>
    <property type="evidence" value="ECO:0007669"/>
    <property type="project" value="UniProtKB-SubCell"/>
</dbReference>
<evidence type="ECO:0000313" key="10">
    <source>
        <dbReference type="EMBL" id="OGM56832.1"/>
    </source>
</evidence>
<feature type="transmembrane region" description="Helical" evidence="8">
    <location>
        <begin position="298"/>
        <end position="315"/>
    </location>
</feature>
<feature type="transmembrane region" description="Helical" evidence="8">
    <location>
        <begin position="114"/>
        <end position="131"/>
    </location>
</feature>
<feature type="transmembrane region" description="Helical" evidence="8">
    <location>
        <begin position="12"/>
        <end position="37"/>
    </location>
</feature>
<dbReference type="STRING" id="1802513.A3E46_01550"/>
<keyword evidence="2" id="KW-1003">Cell membrane</keyword>
<feature type="domain" description="ArnT-like N-terminal" evidence="9">
    <location>
        <begin position="63"/>
        <end position="199"/>
    </location>
</feature>
<sequence>MRNFLKKWGKTILIGMGILALALGLRLASLTYVPVFVDEAIYIRWSQVMRAEPTLRFMPLSDGKQPLFMWLTIPFLKLFDNPLVAGRLTSVFAGLGILLGVFLLSYSLFKSKKVVLIAGLIYAISPFSVFFDKMALVDSLLSLFGVWTLLGAIWVARTLRLDLAMLTGFALGGGLLTKSPALFFVLFSPITWVFSKWPKERTRRPVHLIKLALLFGVSLAIGYGMYNILRLGPNFNMITLRNGDYVHPLSHFLTSPLNPLKTFLTMSFEWILALGPGALFLLAALAIIVNIKKYWKETLTLLLWFLGPILVQAEFAKNFTARYILFSIPFLFILGASAFLARKGVVKKLVTILFIVFVFQAAKQDYFFIWDIERANLPRSERSGYLEEWTAGTGIKESADFLVAENQNHPDKTMVIGTEGFFGTLPDGLQIYLNSYPNIIVKGVGLPIVEVDKSLLESKKAGNKTYLVVNSTRFWGKAEELGLELVAVYPKAVRPDGSREALLFYEVTQKALNSKTSL</sequence>
<evidence type="ECO:0000256" key="8">
    <source>
        <dbReference type="SAM" id="Phobius"/>
    </source>
</evidence>
<dbReference type="Proteomes" id="UP000178313">
    <property type="component" value="Unassembled WGS sequence"/>
</dbReference>
<comment type="caution">
    <text evidence="10">The sequence shown here is derived from an EMBL/GenBank/DDBJ whole genome shotgun (WGS) entry which is preliminary data.</text>
</comment>
<feature type="transmembrane region" description="Helical" evidence="8">
    <location>
        <begin position="321"/>
        <end position="342"/>
    </location>
</feature>
<dbReference type="GO" id="GO:0006493">
    <property type="term" value="P:protein O-linked glycosylation"/>
    <property type="evidence" value="ECO:0007669"/>
    <property type="project" value="InterPro"/>
</dbReference>
<gene>
    <name evidence="10" type="ORF">A3E46_01550</name>
</gene>
<evidence type="ECO:0000256" key="2">
    <source>
        <dbReference type="ARBA" id="ARBA00022475"/>
    </source>
</evidence>
<dbReference type="Pfam" id="PF02366">
    <property type="entry name" value="PMT"/>
    <property type="match status" value="1"/>
</dbReference>
<keyword evidence="4" id="KW-0808">Transferase</keyword>
<protein>
    <recommendedName>
        <fullName evidence="9">ArnT-like N-terminal domain-containing protein</fullName>
    </recommendedName>
</protein>
<accession>A0A1F8AYJ8</accession>
<evidence type="ECO:0000256" key="4">
    <source>
        <dbReference type="ARBA" id="ARBA00022679"/>
    </source>
</evidence>
<keyword evidence="7 8" id="KW-0472">Membrane</keyword>
<dbReference type="GO" id="GO:0016763">
    <property type="term" value="F:pentosyltransferase activity"/>
    <property type="evidence" value="ECO:0007669"/>
    <property type="project" value="TreeGrafter"/>
</dbReference>
<dbReference type="AlphaFoldDB" id="A0A1F8AYJ8"/>
<keyword evidence="3" id="KW-0328">Glycosyltransferase</keyword>
<proteinExistence type="predicted"/>
<comment type="subcellular location">
    <subcellularLocation>
        <location evidence="1">Cell membrane</location>
        <topology evidence="1">Multi-pass membrane protein</topology>
    </subcellularLocation>
</comment>
<dbReference type="GO" id="GO:0009103">
    <property type="term" value="P:lipopolysaccharide biosynthetic process"/>
    <property type="evidence" value="ECO:0007669"/>
    <property type="project" value="UniProtKB-ARBA"/>
</dbReference>
<dbReference type="PANTHER" id="PTHR33908:SF11">
    <property type="entry name" value="MEMBRANE PROTEIN"/>
    <property type="match status" value="1"/>
</dbReference>
<dbReference type="GO" id="GO:0000030">
    <property type="term" value="F:mannosyltransferase activity"/>
    <property type="evidence" value="ECO:0007669"/>
    <property type="project" value="InterPro"/>
</dbReference>
<feature type="transmembrane region" description="Helical" evidence="8">
    <location>
        <begin position="270"/>
        <end position="291"/>
    </location>
</feature>
<keyword evidence="6 8" id="KW-1133">Transmembrane helix</keyword>
<feature type="transmembrane region" description="Helical" evidence="8">
    <location>
        <begin position="163"/>
        <end position="187"/>
    </location>
</feature>
<reference evidence="10 11" key="1">
    <citation type="journal article" date="2016" name="Nat. Commun.">
        <title>Thousands of microbial genomes shed light on interconnected biogeochemical processes in an aquifer system.</title>
        <authorList>
            <person name="Anantharaman K."/>
            <person name="Brown C.T."/>
            <person name="Hug L.A."/>
            <person name="Sharon I."/>
            <person name="Castelle C.J."/>
            <person name="Probst A.J."/>
            <person name="Thomas B.C."/>
            <person name="Singh A."/>
            <person name="Wilkins M.J."/>
            <person name="Karaoz U."/>
            <person name="Brodie E.L."/>
            <person name="Williams K.H."/>
            <person name="Hubbard S.S."/>
            <person name="Banfield J.F."/>
        </authorList>
    </citation>
    <scope>NUCLEOTIDE SEQUENCE [LARGE SCALE GENOMIC DNA]</scope>
</reference>